<dbReference type="SMART" id="SM00184">
    <property type="entry name" value="RING"/>
    <property type="match status" value="2"/>
</dbReference>
<dbReference type="InterPro" id="IPR001841">
    <property type="entry name" value="Znf_RING"/>
</dbReference>
<feature type="domain" description="RING-type" evidence="7">
    <location>
        <begin position="198"/>
        <end position="239"/>
    </location>
</feature>
<feature type="compositionally biased region" description="Low complexity" evidence="5">
    <location>
        <begin position="763"/>
        <end position="800"/>
    </location>
</feature>
<feature type="compositionally biased region" description="Low complexity" evidence="5">
    <location>
        <begin position="644"/>
        <end position="655"/>
    </location>
</feature>
<dbReference type="InterPro" id="IPR001965">
    <property type="entry name" value="Znf_PHD"/>
</dbReference>
<evidence type="ECO:0000259" key="6">
    <source>
        <dbReference type="PROSITE" id="PS50016"/>
    </source>
</evidence>
<evidence type="ECO:0000259" key="7">
    <source>
        <dbReference type="PROSITE" id="PS50089"/>
    </source>
</evidence>
<dbReference type="RefSeq" id="XP_030376506.1">
    <property type="nucleotide sequence ID" value="XM_030520646.1"/>
</dbReference>
<sequence length="928" mass="102398">MPDDNDNSGDCSSSNDEDINRPSCNNGAGRGSSRKTDQIDRKKRRIVMRIEFDDSDDDGEESDDASSSVASNGNVADLDTRPSCSTGAPARQRRSTRVVSKKKQPAADSDSDSLERISARQLRSRRGANRLQFDDEWEDSISSSGSEIAQCTNTRRRGKKQKKFIISDDEVPANETNGAVVDGGFSSDSSSNELLEKCPICLLTFRQQEIGTPATCEHNFCAACIEAWSKNVQTCPIDRLAFDKIIVRDTFGLRNIVREILVDPSKAKKELELDDDNEEGGATFEVTNCEICNSPDREDVMLLCDSCNQGYHMDCLDPPLLEIPEGSWYCDNCFASHDEDMDEQLELAEDLQMLYEDIRGMGLPETRLRVREVQQPRILRTRQNERIRAAVLRHTRSSAAAQLETTTTTQMQTTRRGRGSTTTTTTTTRTTTTQRSASGRTAPSGTTQRRRRRRKRTRYRTYVVEYDLNNFDEKFALKTTRKVIKRRRRRKANRKLSRANTEKGELVRLSASKRLAEQMGVKTDANHSSRLGGAAASFTLFGHANDLEYFSDSDNAGEDVAIPTHVDTGHGTAVQTAVRIASFGSTRNRKALLMGKARTAATVSTPGDILSSIMDMQELWHATTRNLTEVRINADGSLNLPQRTTNSTSNSSTTTEAAKPIEHVTQVPLYQRGGAGPNFGRGGGAGGGSGNYNNRYGGQNNYRGGGGSGSGTGNQYQRHSTGGMSNSGNDSNTGGGNFNNQSGNNSSNNNNSNSQGMPGFTPFNLRFNQRNQQQQQRNQNLSQRQSLPFTPTTPSNTNFSHMIPTQPQPQPQPQLFSGLPAPINHQTPIRMSMPPVLTVPPPPAPPPNLPWNSSLFKINMDYAATNNSSNDNANDDDENCPNYSIYSQESLAVAKATELSMQKANESTKLANPERHMTICPIRQLIYR</sequence>
<dbReference type="PROSITE" id="PS50089">
    <property type="entry name" value="ZF_RING_2"/>
    <property type="match status" value="1"/>
</dbReference>
<keyword evidence="2 4" id="KW-0863">Zinc-finger</keyword>
<dbReference type="InterPro" id="IPR019786">
    <property type="entry name" value="Zinc_finger_PHD-type_CS"/>
</dbReference>
<feature type="compositionally biased region" description="Acidic residues" evidence="5">
    <location>
        <begin position="53"/>
        <end position="64"/>
    </location>
</feature>
<dbReference type="Pfam" id="PF13639">
    <property type="entry name" value="zf-RING_2"/>
    <property type="match status" value="1"/>
</dbReference>
<dbReference type="GeneID" id="115625553"/>
<dbReference type="InterPro" id="IPR017907">
    <property type="entry name" value="Znf_RING_CS"/>
</dbReference>
<evidence type="ECO:0000313" key="9">
    <source>
        <dbReference type="RefSeq" id="XP_030376506.1"/>
    </source>
</evidence>
<keyword evidence="8" id="KW-1185">Reference proteome</keyword>
<dbReference type="PROSITE" id="PS00518">
    <property type="entry name" value="ZF_RING_1"/>
    <property type="match status" value="1"/>
</dbReference>
<name>A0A6J2TIK5_DROLE</name>
<evidence type="ECO:0000256" key="2">
    <source>
        <dbReference type="ARBA" id="ARBA00022771"/>
    </source>
</evidence>
<dbReference type="SMART" id="SM00249">
    <property type="entry name" value="PHD"/>
    <property type="match status" value="1"/>
</dbReference>
<dbReference type="CDD" id="cd15543">
    <property type="entry name" value="PHD_RSF1"/>
    <property type="match status" value="1"/>
</dbReference>
<dbReference type="PANTHER" id="PTHR12618">
    <property type="entry name" value="PHD AND RING FINGER DOMAIN-CONTAINING PROTEIN 1"/>
    <property type="match status" value="1"/>
</dbReference>
<dbReference type="Gene3D" id="3.30.40.10">
    <property type="entry name" value="Zinc/RING finger domain, C3HC4 (zinc finger)"/>
    <property type="match status" value="2"/>
</dbReference>
<dbReference type="Pfam" id="PF00628">
    <property type="entry name" value="PHD"/>
    <property type="match status" value="1"/>
</dbReference>
<dbReference type="SUPFAM" id="SSF57850">
    <property type="entry name" value="RING/U-box"/>
    <property type="match status" value="1"/>
</dbReference>
<dbReference type="Proteomes" id="UP000504634">
    <property type="component" value="Unplaced"/>
</dbReference>
<dbReference type="SUPFAM" id="SSF57903">
    <property type="entry name" value="FYVE/PHD zinc finger"/>
    <property type="match status" value="1"/>
</dbReference>
<evidence type="ECO:0000313" key="8">
    <source>
        <dbReference type="Proteomes" id="UP000504634"/>
    </source>
</evidence>
<keyword evidence="1" id="KW-0479">Metal-binding</keyword>
<feature type="region of interest" description="Disordered" evidence="5">
    <location>
        <begin position="1"/>
        <end position="115"/>
    </location>
</feature>
<dbReference type="PROSITE" id="PS01359">
    <property type="entry name" value="ZF_PHD_1"/>
    <property type="match status" value="1"/>
</dbReference>
<evidence type="ECO:0000256" key="4">
    <source>
        <dbReference type="PROSITE-ProRule" id="PRU00175"/>
    </source>
</evidence>
<feature type="compositionally biased region" description="Low complexity" evidence="5">
    <location>
        <begin position="65"/>
        <end position="77"/>
    </location>
</feature>
<feature type="compositionally biased region" description="Low complexity" evidence="5">
    <location>
        <begin position="405"/>
        <end position="441"/>
    </location>
</feature>
<feature type="region of interest" description="Disordered" evidence="5">
    <location>
        <begin position="395"/>
        <end position="457"/>
    </location>
</feature>
<dbReference type="PROSITE" id="PS50016">
    <property type="entry name" value="ZF_PHD_2"/>
    <property type="match status" value="1"/>
</dbReference>
<dbReference type="InterPro" id="IPR011011">
    <property type="entry name" value="Znf_FYVE_PHD"/>
</dbReference>
<dbReference type="InterPro" id="IPR047157">
    <property type="entry name" value="PHRF1/Atg35"/>
</dbReference>
<feature type="compositionally biased region" description="Gly residues" evidence="5">
    <location>
        <begin position="673"/>
        <end position="690"/>
    </location>
</feature>
<dbReference type="PANTHER" id="PTHR12618:SF20">
    <property type="entry name" value="PHD AND RING FINGER DOMAIN-CONTAINING PROTEIN 1"/>
    <property type="match status" value="1"/>
</dbReference>
<keyword evidence="3" id="KW-0862">Zinc</keyword>
<dbReference type="GO" id="GO:0008270">
    <property type="term" value="F:zinc ion binding"/>
    <property type="evidence" value="ECO:0007669"/>
    <property type="project" value="UniProtKB-KW"/>
</dbReference>
<reference evidence="9" key="1">
    <citation type="submission" date="2025-08" db="UniProtKB">
        <authorList>
            <consortium name="RefSeq"/>
        </authorList>
    </citation>
    <scope>IDENTIFICATION</scope>
    <source>
        <strain evidence="9">11010-0011.00</strain>
        <tissue evidence="9">Whole body</tissue>
    </source>
</reference>
<feature type="compositionally biased region" description="Low complexity" evidence="5">
    <location>
        <begin position="691"/>
        <end position="702"/>
    </location>
</feature>
<protein>
    <submittedName>
        <fullName evidence="9">Uncharacterized protein LOC115625553 isoform X2</fullName>
    </submittedName>
</protein>
<feature type="compositionally biased region" description="Basic residues" evidence="5">
    <location>
        <begin position="448"/>
        <end position="457"/>
    </location>
</feature>
<evidence type="ECO:0000256" key="1">
    <source>
        <dbReference type="ARBA" id="ARBA00022723"/>
    </source>
</evidence>
<feature type="region of interest" description="Disordered" evidence="5">
    <location>
        <begin position="638"/>
        <end position="811"/>
    </location>
</feature>
<proteinExistence type="predicted"/>
<dbReference type="InterPro" id="IPR013083">
    <property type="entry name" value="Znf_RING/FYVE/PHD"/>
</dbReference>
<organism evidence="8 9">
    <name type="scientific">Drosophila lebanonensis</name>
    <name type="common">Fruit fly</name>
    <name type="synonym">Scaptodrosophila lebanonensis</name>
    <dbReference type="NCBI Taxonomy" id="7225"/>
    <lineage>
        <taxon>Eukaryota</taxon>
        <taxon>Metazoa</taxon>
        <taxon>Ecdysozoa</taxon>
        <taxon>Arthropoda</taxon>
        <taxon>Hexapoda</taxon>
        <taxon>Insecta</taxon>
        <taxon>Pterygota</taxon>
        <taxon>Neoptera</taxon>
        <taxon>Endopterygota</taxon>
        <taxon>Diptera</taxon>
        <taxon>Brachycera</taxon>
        <taxon>Muscomorpha</taxon>
        <taxon>Ephydroidea</taxon>
        <taxon>Drosophilidae</taxon>
        <taxon>Scaptodrosophila</taxon>
    </lineage>
</organism>
<feature type="compositionally biased region" description="Gly residues" evidence="5">
    <location>
        <begin position="703"/>
        <end position="712"/>
    </location>
</feature>
<dbReference type="CDD" id="cd16635">
    <property type="entry name" value="mRING-HC-C3HC3D_PHRF1"/>
    <property type="match status" value="1"/>
</dbReference>
<feature type="domain" description="PHD-type" evidence="6">
    <location>
        <begin position="286"/>
        <end position="336"/>
    </location>
</feature>
<gene>
    <name evidence="9" type="primary">LOC115625553</name>
</gene>
<feature type="compositionally biased region" description="Low complexity" evidence="5">
    <location>
        <begin position="713"/>
        <end position="756"/>
    </location>
</feature>
<evidence type="ECO:0000256" key="5">
    <source>
        <dbReference type="SAM" id="MobiDB-lite"/>
    </source>
</evidence>
<feature type="compositionally biased region" description="Basic residues" evidence="5">
    <location>
        <begin position="91"/>
        <end position="104"/>
    </location>
</feature>
<dbReference type="InterPro" id="IPR019787">
    <property type="entry name" value="Znf_PHD-finger"/>
</dbReference>
<evidence type="ECO:0000256" key="3">
    <source>
        <dbReference type="ARBA" id="ARBA00022833"/>
    </source>
</evidence>
<accession>A0A6J2TIK5</accession>
<dbReference type="AlphaFoldDB" id="A0A6J2TIK5"/>